<reference evidence="4" key="1">
    <citation type="submission" date="2018-03" db="EMBL/GenBank/DDBJ databases">
        <authorList>
            <person name="Guldener U."/>
        </authorList>
    </citation>
    <scope>NUCLEOTIDE SEQUENCE</scope>
</reference>
<accession>A0AAE8SRQ9</accession>
<evidence type="ECO:0000256" key="3">
    <source>
        <dbReference type="SAM" id="Coils"/>
    </source>
</evidence>
<dbReference type="PANTHER" id="PTHR20903:SF0">
    <property type="entry name" value="PREFOLDIN SUBUNIT 1"/>
    <property type="match status" value="1"/>
</dbReference>
<feature type="coiled-coil region" evidence="3">
    <location>
        <begin position="76"/>
        <end position="103"/>
    </location>
</feature>
<dbReference type="InterPro" id="IPR009053">
    <property type="entry name" value="Prefoldin"/>
</dbReference>
<dbReference type="InterPro" id="IPR002777">
    <property type="entry name" value="PFD_beta-like"/>
</dbReference>
<dbReference type="Proteomes" id="UP001187682">
    <property type="component" value="Unassembled WGS sequence"/>
</dbReference>
<dbReference type="GO" id="GO:0051082">
    <property type="term" value="F:unfolded protein binding"/>
    <property type="evidence" value="ECO:0007669"/>
    <property type="project" value="InterPro"/>
</dbReference>
<dbReference type="SUPFAM" id="SSF46579">
    <property type="entry name" value="Prefoldin"/>
    <property type="match status" value="1"/>
</dbReference>
<gene>
    <name evidence="4" type="ORF">DNG_01341</name>
</gene>
<name>A0AAE8SRQ9_9PEZI</name>
<dbReference type="Pfam" id="PF01920">
    <property type="entry name" value="Prefoldin_2"/>
    <property type="match status" value="1"/>
</dbReference>
<proteinExistence type="inferred from homology"/>
<protein>
    <submittedName>
        <fullName evidence="4">Related to prefoldin subunit 1</fullName>
    </submittedName>
</protein>
<comment type="similarity">
    <text evidence="1">Belongs to the prefoldin subunit beta family.</text>
</comment>
<evidence type="ECO:0000313" key="5">
    <source>
        <dbReference type="Proteomes" id="UP001187682"/>
    </source>
</evidence>
<evidence type="ECO:0000256" key="2">
    <source>
        <dbReference type="ARBA" id="ARBA00023186"/>
    </source>
</evidence>
<evidence type="ECO:0000256" key="1">
    <source>
        <dbReference type="ARBA" id="ARBA00008045"/>
    </source>
</evidence>
<dbReference type="GO" id="GO:0005737">
    <property type="term" value="C:cytoplasm"/>
    <property type="evidence" value="ECO:0007669"/>
    <property type="project" value="TreeGrafter"/>
</dbReference>
<dbReference type="PANTHER" id="PTHR20903">
    <property type="entry name" value="PREFOLDIN SUBUNIT 1-RELATED"/>
    <property type="match status" value="1"/>
</dbReference>
<evidence type="ECO:0000313" key="4">
    <source>
        <dbReference type="EMBL" id="SPN97829.1"/>
    </source>
</evidence>
<feature type="coiled-coil region" evidence="3">
    <location>
        <begin position="5"/>
        <end position="32"/>
    </location>
</feature>
<keyword evidence="5" id="KW-1185">Reference proteome</keyword>
<sequence>MSISNAALEKLVREIENQAAVAEQQISLSRNQVASKQREKRLLKLTLDEVTSIPQNTPVYEGVGKMFVSTPIPDLHEKLEGQVKTLDDDLDKLQKRLLYLETTQKNSREHIDQMLKHNAGRG</sequence>
<comment type="caution">
    <text evidence="4">The sequence shown here is derived from an EMBL/GenBank/DDBJ whole genome shotgun (WGS) entry which is preliminary data.</text>
</comment>
<dbReference type="CDD" id="cd23164">
    <property type="entry name" value="Prefoldin_1"/>
    <property type="match status" value="1"/>
</dbReference>
<dbReference type="EMBL" id="ONZQ02000001">
    <property type="protein sequence ID" value="SPN97829.1"/>
    <property type="molecule type" value="Genomic_DNA"/>
</dbReference>
<organism evidence="4 5">
    <name type="scientific">Cephalotrichum gorgonifer</name>
    <dbReference type="NCBI Taxonomy" id="2041049"/>
    <lineage>
        <taxon>Eukaryota</taxon>
        <taxon>Fungi</taxon>
        <taxon>Dikarya</taxon>
        <taxon>Ascomycota</taxon>
        <taxon>Pezizomycotina</taxon>
        <taxon>Sordariomycetes</taxon>
        <taxon>Hypocreomycetidae</taxon>
        <taxon>Microascales</taxon>
        <taxon>Microascaceae</taxon>
        <taxon>Cephalotrichum</taxon>
    </lineage>
</organism>
<dbReference type="AlphaFoldDB" id="A0AAE8SRQ9"/>
<dbReference type="GO" id="GO:0044183">
    <property type="term" value="F:protein folding chaperone"/>
    <property type="evidence" value="ECO:0007669"/>
    <property type="project" value="TreeGrafter"/>
</dbReference>
<keyword evidence="3" id="KW-0175">Coiled coil</keyword>
<keyword evidence="2" id="KW-0143">Chaperone</keyword>
<dbReference type="GO" id="GO:0016272">
    <property type="term" value="C:prefoldin complex"/>
    <property type="evidence" value="ECO:0007669"/>
    <property type="project" value="InterPro"/>
</dbReference>
<dbReference type="Gene3D" id="1.10.287.370">
    <property type="match status" value="1"/>
</dbReference>